<keyword evidence="5" id="KW-1185">Reference proteome</keyword>
<organism evidence="4 5">
    <name type="scientific">Micromonospora yangpuensis</name>
    <dbReference type="NCBI Taxonomy" id="683228"/>
    <lineage>
        <taxon>Bacteria</taxon>
        <taxon>Bacillati</taxon>
        <taxon>Actinomycetota</taxon>
        <taxon>Actinomycetes</taxon>
        <taxon>Micromonosporales</taxon>
        <taxon>Micromonosporaceae</taxon>
        <taxon>Micromonospora</taxon>
    </lineage>
</organism>
<dbReference type="InterPro" id="IPR050194">
    <property type="entry name" value="Glycosyltransferase_grp1"/>
</dbReference>
<dbReference type="Pfam" id="PF13439">
    <property type="entry name" value="Glyco_transf_4"/>
    <property type="match status" value="1"/>
</dbReference>
<dbReference type="GO" id="GO:1901137">
    <property type="term" value="P:carbohydrate derivative biosynthetic process"/>
    <property type="evidence" value="ECO:0007669"/>
    <property type="project" value="UniProtKB-ARBA"/>
</dbReference>
<keyword evidence="1 4" id="KW-0328">Glycosyltransferase</keyword>
<dbReference type="Proteomes" id="UP000198937">
    <property type="component" value="Unassembled WGS sequence"/>
</dbReference>
<dbReference type="PANTHER" id="PTHR45947:SF3">
    <property type="entry name" value="SULFOQUINOVOSYL TRANSFERASE SQD2"/>
    <property type="match status" value="1"/>
</dbReference>
<dbReference type="Pfam" id="PF13692">
    <property type="entry name" value="Glyco_trans_1_4"/>
    <property type="match status" value="1"/>
</dbReference>
<protein>
    <submittedName>
        <fullName evidence="4">Phosphatidylinositol alpha-mannosyltransferase</fullName>
    </submittedName>
</protein>
<dbReference type="InterPro" id="IPR028098">
    <property type="entry name" value="Glyco_trans_4-like_N"/>
</dbReference>
<evidence type="ECO:0000313" key="4">
    <source>
        <dbReference type="EMBL" id="SCL50436.1"/>
    </source>
</evidence>
<evidence type="ECO:0000256" key="2">
    <source>
        <dbReference type="ARBA" id="ARBA00022679"/>
    </source>
</evidence>
<dbReference type="GO" id="GO:0016757">
    <property type="term" value="F:glycosyltransferase activity"/>
    <property type="evidence" value="ECO:0007669"/>
    <property type="project" value="UniProtKB-KW"/>
</dbReference>
<evidence type="ECO:0000259" key="3">
    <source>
        <dbReference type="Pfam" id="PF13439"/>
    </source>
</evidence>
<keyword evidence="2 4" id="KW-0808">Transferase</keyword>
<evidence type="ECO:0000313" key="5">
    <source>
        <dbReference type="Proteomes" id="UP000198937"/>
    </source>
</evidence>
<dbReference type="EMBL" id="FMIA01000002">
    <property type="protein sequence ID" value="SCL50436.1"/>
    <property type="molecule type" value="Genomic_DNA"/>
</dbReference>
<dbReference type="SUPFAM" id="SSF53756">
    <property type="entry name" value="UDP-Glycosyltransferase/glycogen phosphorylase"/>
    <property type="match status" value="1"/>
</dbReference>
<feature type="domain" description="Glycosyltransferase subfamily 4-like N-terminal" evidence="3">
    <location>
        <begin position="14"/>
        <end position="180"/>
    </location>
</feature>
<dbReference type="Gene3D" id="3.40.50.2000">
    <property type="entry name" value="Glycogen Phosphorylase B"/>
    <property type="match status" value="2"/>
</dbReference>
<accession>A0A1C6U8S4</accession>
<dbReference type="CDD" id="cd03801">
    <property type="entry name" value="GT4_PimA-like"/>
    <property type="match status" value="1"/>
</dbReference>
<dbReference type="RefSeq" id="WP_091435152.1">
    <property type="nucleotide sequence ID" value="NZ_BMMJ01000001.1"/>
</dbReference>
<dbReference type="PANTHER" id="PTHR45947">
    <property type="entry name" value="SULFOQUINOVOSYL TRANSFERASE SQD2"/>
    <property type="match status" value="1"/>
</dbReference>
<sequence>MRIAQVHAGFAVAGGAERYVRDLSRTLTERGHQVRVFSRTPDPRCPQDHPVGERRSARLARRLPRLAKVCTHLGDLVDPTGLDPADLGDFDPDVVHLHNWQGLGIRPVARLSRAWPTCHSVHDHAVLDPNNALGNLGRSAALDALLRLRSRWVLHQLRHSTLLFPSERTRRRVLGSAPVARPANRLLPLAVPTPAGPRDWPSGRRDTFLYLGALDRHKGVDLLLDAWAEVDAEVGGTLLVGGDGPLRAEVRHAADRSSSVRYLGYLDDAGKRAAFLAAGWLIFPSQGAETFGLVCAEALRAGRPVLASEVARPPMAGDGSLLVFRTRAELAALLRRAARMPDDEYATMAASAAADGRHLDWDRHVDAVLAAYRSAGPLPRPTSHPR</sequence>
<proteinExistence type="predicted"/>
<name>A0A1C6U8S4_9ACTN</name>
<dbReference type="AlphaFoldDB" id="A0A1C6U8S4"/>
<reference evidence="4 5" key="1">
    <citation type="submission" date="2016-06" db="EMBL/GenBank/DDBJ databases">
        <authorList>
            <person name="Kjaerup R.B."/>
            <person name="Dalgaard T.S."/>
            <person name="Juul-Madsen H.R."/>
        </authorList>
    </citation>
    <scope>NUCLEOTIDE SEQUENCE [LARGE SCALE GENOMIC DNA]</scope>
    <source>
        <strain evidence="4 5">DSM 45577</strain>
    </source>
</reference>
<dbReference type="OrthoDB" id="9787111at2"/>
<dbReference type="STRING" id="683228.GA0070617_1481"/>
<gene>
    <name evidence="4" type="ORF">GA0070617_1481</name>
</gene>
<evidence type="ECO:0000256" key="1">
    <source>
        <dbReference type="ARBA" id="ARBA00022676"/>
    </source>
</evidence>